<evidence type="ECO:0008006" key="3">
    <source>
        <dbReference type="Google" id="ProtNLM"/>
    </source>
</evidence>
<accession>A0A423WQH7</accession>
<dbReference type="CDD" id="cd22744">
    <property type="entry name" value="OTU"/>
    <property type="match status" value="1"/>
</dbReference>
<keyword evidence="2" id="KW-1185">Reference proteome</keyword>
<evidence type="ECO:0000313" key="2">
    <source>
        <dbReference type="Proteomes" id="UP000284375"/>
    </source>
</evidence>
<dbReference type="AlphaFoldDB" id="A0A423WQH7"/>
<sequence>MTNARRMLWLEDLDSIRRERPLYDGNIEDVTIRRTPPRTQASPVDVISIDSDSDENVGGLVSGRTDDQIWGYNRAEVQAYYGLQGLTRSQAASLLQYQTGYAPQAEYPSTAAGLRFDVAQLRRDLGWPARVPQGTIDTAFEVQNFQDSVPVPLEDALSTYWLADTPDLLRGFPLVEDVVFVVQQNMAGEASDCFFKAVAFLVYGDYTYHPRVKAEHLQHFHEVLQWTAHPRHQLYLRMNRRFYTTVVGGGTRALPVVRTVANLYQMLTVPKMYTALDLFDVTADLYNLFIVVYTLDEDRVVTGVTTMGSYNARHVFLCHVNGNHFQPMVPNDYYASEFQLPRITYHSTLGQPMTSNRDQKRHALDHVWRNRWSGDLDRRQGPLPVEHVFYSTTLANVMRGTQTN</sequence>
<dbReference type="STRING" id="252740.A0A423WQH7"/>
<proteinExistence type="predicted"/>
<name>A0A423WQH7_CYTCH</name>
<organism evidence="1 2">
    <name type="scientific">Cytospora chrysosperma</name>
    <name type="common">Cytospora canker fungus</name>
    <name type="synonym">Sphaeria chrysosperma</name>
    <dbReference type="NCBI Taxonomy" id="252740"/>
    <lineage>
        <taxon>Eukaryota</taxon>
        <taxon>Fungi</taxon>
        <taxon>Dikarya</taxon>
        <taxon>Ascomycota</taxon>
        <taxon>Pezizomycotina</taxon>
        <taxon>Sordariomycetes</taxon>
        <taxon>Sordariomycetidae</taxon>
        <taxon>Diaporthales</taxon>
        <taxon>Cytosporaceae</taxon>
        <taxon>Cytospora</taxon>
    </lineage>
</organism>
<reference evidence="1 2" key="1">
    <citation type="submission" date="2015-09" db="EMBL/GenBank/DDBJ databases">
        <title>Host preference determinants of Valsa canker pathogens revealed by comparative genomics.</title>
        <authorList>
            <person name="Yin Z."/>
            <person name="Huang L."/>
        </authorList>
    </citation>
    <scope>NUCLEOTIDE SEQUENCE [LARGE SCALE GENOMIC DNA]</scope>
    <source>
        <strain evidence="1 2">YSFL</strain>
    </source>
</reference>
<gene>
    <name evidence="1" type="ORF">VSDG_00317</name>
</gene>
<dbReference type="Proteomes" id="UP000284375">
    <property type="component" value="Unassembled WGS sequence"/>
</dbReference>
<protein>
    <recommendedName>
        <fullName evidence="3">OTU domain-containing protein</fullName>
    </recommendedName>
</protein>
<evidence type="ECO:0000313" key="1">
    <source>
        <dbReference type="EMBL" id="ROW05651.1"/>
    </source>
</evidence>
<comment type="caution">
    <text evidence="1">The sequence shown here is derived from an EMBL/GenBank/DDBJ whole genome shotgun (WGS) entry which is preliminary data.</text>
</comment>
<dbReference type="OrthoDB" id="3540583at2759"/>
<dbReference type="EMBL" id="LJZO01000001">
    <property type="protein sequence ID" value="ROW05651.1"/>
    <property type="molecule type" value="Genomic_DNA"/>
</dbReference>